<dbReference type="OrthoDB" id="4446378at2"/>
<sequence>MKNILYLTDLYYEANGRVYSEEDLYITSRLRSHFDITIAHPLEAIPLLNETDLVVFRNTGPVIGYQEYFNEFLNAVKQRSMLTFNSFDGKGDIKGKQYLPELTKLGYPVIPTIEDKDQLHQLGEHEKYVLKLKNGADSIGMQILNAQELGNADVTGMLIQPFINFTYEVSFYFLNNKFQYALYAPNPNKRWELSAHEPTQEDLDFAEKFIKWNNMTHGITRIDACKLPDGSLLLVELEDLNPYLSIDRLNDEKRERFIKNLQEVLTDLKEPLDKIMPQEI</sequence>
<dbReference type="SUPFAM" id="SSF56059">
    <property type="entry name" value="Glutathione synthetase ATP-binding domain-like"/>
    <property type="match status" value="1"/>
</dbReference>
<evidence type="ECO:0000313" key="2">
    <source>
        <dbReference type="Proteomes" id="UP000315131"/>
    </source>
</evidence>
<dbReference type="Proteomes" id="UP000315131">
    <property type="component" value="Unassembled WGS sequence"/>
</dbReference>
<organism evidence="1 2">
    <name type="scientific">Christiangramia sabulilitoris</name>
    <dbReference type="NCBI Taxonomy" id="2583991"/>
    <lineage>
        <taxon>Bacteria</taxon>
        <taxon>Pseudomonadati</taxon>
        <taxon>Bacteroidota</taxon>
        <taxon>Flavobacteriia</taxon>
        <taxon>Flavobacteriales</taxon>
        <taxon>Flavobacteriaceae</taxon>
        <taxon>Christiangramia</taxon>
    </lineage>
</organism>
<name>A0A550I074_9FLAO</name>
<evidence type="ECO:0008006" key="3">
    <source>
        <dbReference type="Google" id="ProtNLM"/>
    </source>
</evidence>
<dbReference type="RefSeq" id="WP_143411577.1">
    <property type="nucleotide sequence ID" value="NZ_VHSF01000003.1"/>
</dbReference>
<comment type="caution">
    <text evidence="1">The sequence shown here is derived from an EMBL/GenBank/DDBJ whole genome shotgun (WGS) entry which is preliminary data.</text>
</comment>
<protein>
    <recommendedName>
        <fullName evidence="3">ATP-grasp domain-containing protein</fullName>
    </recommendedName>
</protein>
<proteinExistence type="predicted"/>
<evidence type="ECO:0000313" key="1">
    <source>
        <dbReference type="EMBL" id="TRO64382.1"/>
    </source>
</evidence>
<dbReference type="EMBL" id="VHSF01000003">
    <property type="protein sequence ID" value="TRO64382.1"/>
    <property type="molecule type" value="Genomic_DNA"/>
</dbReference>
<reference evidence="1 2" key="1">
    <citation type="submission" date="2019-06" db="EMBL/GenBank/DDBJ databases">
        <title>Gramella sabulilitoris sp. nov., isolated from a marine sand.</title>
        <authorList>
            <person name="Yoon J.-H."/>
        </authorList>
    </citation>
    <scope>NUCLEOTIDE SEQUENCE [LARGE SCALE GENOMIC DNA]</scope>
    <source>
        <strain evidence="1 2">HSMS-1</strain>
    </source>
</reference>
<dbReference type="AlphaFoldDB" id="A0A550I074"/>
<accession>A0A550I074</accession>
<keyword evidence="2" id="KW-1185">Reference proteome</keyword>
<gene>
    <name evidence="1" type="ORF">FGM01_12895</name>
</gene>